<dbReference type="GO" id="GO:0000463">
    <property type="term" value="P:maturation of LSU-rRNA from tricistronic rRNA transcript (SSU-rRNA, 5.8S rRNA, LSU-rRNA)"/>
    <property type="evidence" value="ECO:0007669"/>
    <property type="project" value="TreeGrafter"/>
</dbReference>
<evidence type="ECO:0000256" key="2">
    <source>
        <dbReference type="ARBA" id="ARBA00022517"/>
    </source>
</evidence>
<keyword evidence="5" id="KW-0677">Repeat</keyword>
<keyword evidence="3" id="KW-0698">rRNA processing</keyword>
<sequence>MGNYLDYDLYLGRNQNKKEWNYQSAILRKIYDDCNDEDVELTKEDIKSISRLIARIEAKFPMFQVQPCVDWFKWDGSKHPLSNAPDPKRRLIPSKSESKLVNKIKLAIRKGLIKPKKSKEEEEEEESVYPLWGDDSNSTEKNDHLSYIPTPKPKLPGHEESFNPSLEYIPTQEEINSYQLMYKEDRPKFIPKR</sequence>
<comment type="subcellular location">
    <subcellularLocation>
        <location evidence="1">Nucleus</location>
        <location evidence="1">Nucleolus</location>
    </subcellularLocation>
</comment>
<dbReference type="EMBL" id="PJQY01002400">
    <property type="protein sequence ID" value="PQP93994.1"/>
    <property type="molecule type" value="Genomic_DNA"/>
</dbReference>
<organism evidence="9 10">
    <name type="scientific">Prunus yedoensis var. nudiflora</name>
    <dbReference type="NCBI Taxonomy" id="2094558"/>
    <lineage>
        <taxon>Eukaryota</taxon>
        <taxon>Viridiplantae</taxon>
        <taxon>Streptophyta</taxon>
        <taxon>Embryophyta</taxon>
        <taxon>Tracheophyta</taxon>
        <taxon>Spermatophyta</taxon>
        <taxon>Magnoliopsida</taxon>
        <taxon>eudicotyledons</taxon>
        <taxon>Gunneridae</taxon>
        <taxon>Pentapetalae</taxon>
        <taxon>rosids</taxon>
        <taxon>fabids</taxon>
        <taxon>Rosales</taxon>
        <taxon>Rosaceae</taxon>
        <taxon>Amygdaloideae</taxon>
        <taxon>Amygdaleae</taxon>
        <taxon>Prunus</taxon>
    </lineage>
</organism>
<evidence type="ECO:0000256" key="3">
    <source>
        <dbReference type="ARBA" id="ARBA00022552"/>
    </source>
</evidence>
<evidence type="ECO:0000256" key="4">
    <source>
        <dbReference type="ARBA" id="ARBA00022574"/>
    </source>
</evidence>
<dbReference type="GO" id="GO:0043021">
    <property type="term" value="F:ribonucleoprotein complex binding"/>
    <property type="evidence" value="ECO:0007669"/>
    <property type="project" value="TreeGrafter"/>
</dbReference>
<accession>A0A314XIL4</accession>
<dbReference type="STRING" id="2094558.A0A314XIL4"/>
<keyword evidence="10" id="KW-1185">Reference proteome</keyword>
<evidence type="ECO:0000259" key="8">
    <source>
        <dbReference type="SMART" id="SM01035"/>
    </source>
</evidence>
<evidence type="ECO:0000256" key="5">
    <source>
        <dbReference type="ARBA" id="ARBA00022737"/>
    </source>
</evidence>
<evidence type="ECO:0000256" key="6">
    <source>
        <dbReference type="ARBA" id="ARBA00023242"/>
    </source>
</evidence>
<keyword evidence="2" id="KW-0690">Ribosome biogenesis</keyword>
<gene>
    <name evidence="9" type="ORF">Pyn_34783</name>
</gene>
<dbReference type="OrthoDB" id="5571054at2759"/>
<dbReference type="Pfam" id="PF08145">
    <property type="entry name" value="BOP1NT"/>
    <property type="match status" value="1"/>
</dbReference>
<evidence type="ECO:0000256" key="1">
    <source>
        <dbReference type="ARBA" id="ARBA00004604"/>
    </source>
</evidence>
<dbReference type="PANTHER" id="PTHR17605:SF0">
    <property type="entry name" value="RIBOSOME BIOGENESIS PROTEIN BOP1"/>
    <property type="match status" value="1"/>
</dbReference>
<dbReference type="GO" id="GO:0030687">
    <property type="term" value="C:preribosome, large subunit precursor"/>
    <property type="evidence" value="ECO:0007669"/>
    <property type="project" value="TreeGrafter"/>
</dbReference>
<dbReference type="GO" id="GO:0070545">
    <property type="term" value="C:PeBoW complex"/>
    <property type="evidence" value="ECO:0007669"/>
    <property type="project" value="TreeGrafter"/>
</dbReference>
<dbReference type="Proteomes" id="UP000250321">
    <property type="component" value="Unassembled WGS sequence"/>
</dbReference>
<reference evidence="9 10" key="1">
    <citation type="submission" date="2018-02" db="EMBL/GenBank/DDBJ databases">
        <title>Draft genome of wild Prunus yedoensis var. nudiflora.</title>
        <authorList>
            <person name="Baek S."/>
            <person name="Kim J.-H."/>
            <person name="Choi K."/>
            <person name="Kim G.-B."/>
            <person name="Cho A."/>
            <person name="Jang H."/>
            <person name="Shin C.-H."/>
            <person name="Yu H.-J."/>
            <person name="Mun J.-H."/>
        </authorList>
    </citation>
    <scope>NUCLEOTIDE SEQUENCE [LARGE SCALE GENOMIC DNA]</scope>
    <source>
        <strain evidence="10">cv. Jeju island</strain>
        <tissue evidence="9">Leaf</tissue>
    </source>
</reference>
<dbReference type="AlphaFoldDB" id="A0A314XIL4"/>
<dbReference type="InterPro" id="IPR028598">
    <property type="entry name" value="BOP1/Erb1"/>
</dbReference>
<protein>
    <submittedName>
        <fullName evidence="9">Ribosome biogenesis protein BOP1 homolog</fullName>
    </submittedName>
</protein>
<feature type="domain" description="BOP1 N-terminal" evidence="8">
    <location>
        <begin position="7"/>
        <end position="193"/>
    </location>
</feature>
<feature type="region of interest" description="Disordered" evidence="7">
    <location>
        <begin position="115"/>
        <end position="166"/>
    </location>
</feature>
<dbReference type="PANTHER" id="PTHR17605">
    <property type="entry name" value="RIBOSOME BIOGENESIS PROTEIN BOP1 BLOCK OF PROLIFERATION 1 PROTEIN"/>
    <property type="match status" value="1"/>
</dbReference>
<evidence type="ECO:0000313" key="10">
    <source>
        <dbReference type="Proteomes" id="UP000250321"/>
    </source>
</evidence>
<dbReference type="InterPro" id="IPR012953">
    <property type="entry name" value="BOP1_N_dom"/>
</dbReference>
<evidence type="ECO:0000313" key="9">
    <source>
        <dbReference type="EMBL" id="PQP93994.1"/>
    </source>
</evidence>
<dbReference type="SMART" id="SM01035">
    <property type="entry name" value="BOP1NT"/>
    <property type="match status" value="1"/>
</dbReference>
<comment type="caution">
    <text evidence="9">The sequence shown here is derived from an EMBL/GenBank/DDBJ whole genome shotgun (WGS) entry which is preliminary data.</text>
</comment>
<proteinExistence type="predicted"/>
<evidence type="ECO:0000256" key="7">
    <source>
        <dbReference type="SAM" id="MobiDB-lite"/>
    </source>
</evidence>
<name>A0A314XIL4_PRUYE</name>
<keyword evidence="6" id="KW-0539">Nucleus</keyword>
<keyword evidence="4" id="KW-0853">WD repeat</keyword>